<evidence type="ECO:0000256" key="1">
    <source>
        <dbReference type="ARBA" id="ARBA00001966"/>
    </source>
</evidence>
<evidence type="ECO:0000313" key="8">
    <source>
        <dbReference type="Proteomes" id="UP000280344"/>
    </source>
</evidence>
<evidence type="ECO:0000256" key="3">
    <source>
        <dbReference type="ARBA" id="ARBA00022723"/>
    </source>
</evidence>
<feature type="domain" description="4Fe-4S ferredoxin-type" evidence="6">
    <location>
        <begin position="157"/>
        <end position="186"/>
    </location>
</feature>
<keyword evidence="2" id="KW-0004">4Fe-4S</keyword>
<dbReference type="Gene3D" id="3.30.70.20">
    <property type="match status" value="1"/>
</dbReference>
<feature type="domain" description="4Fe-4S ferredoxin-type" evidence="6">
    <location>
        <begin position="195"/>
        <end position="224"/>
    </location>
</feature>
<evidence type="ECO:0000259" key="6">
    <source>
        <dbReference type="PROSITE" id="PS51379"/>
    </source>
</evidence>
<dbReference type="InterPro" id="IPR017896">
    <property type="entry name" value="4Fe4S_Fe-S-bd"/>
</dbReference>
<evidence type="ECO:0000256" key="2">
    <source>
        <dbReference type="ARBA" id="ARBA00022485"/>
    </source>
</evidence>
<keyword evidence="8" id="KW-1185">Reference proteome</keyword>
<dbReference type="InterPro" id="IPR017900">
    <property type="entry name" value="4Fe4S_Fe_S_CS"/>
</dbReference>
<dbReference type="InterPro" id="IPR050157">
    <property type="entry name" value="PSI_iron-sulfur_center"/>
</dbReference>
<dbReference type="GO" id="GO:0051539">
    <property type="term" value="F:4 iron, 4 sulfur cluster binding"/>
    <property type="evidence" value="ECO:0007669"/>
    <property type="project" value="UniProtKB-KW"/>
</dbReference>
<evidence type="ECO:0000256" key="5">
    <source>
        <dbReference type="ARBA" id="ARBA00023014"/>
    </source>
</evidence>
<dbReference type="AlphaFoldDB" id="A0A3Q9G4L3"/>
<dbReference type="EMBL" id="CP034593">
    <property type="protein sequence ID" value="AZQ77342.1"/>
    <property type="molecule type" value="Genomic_DNA"/>
</dbReference>
<dbReference type="SUPFAM" id="SSF54862">
    <property type="entry name" value="4Fe-4S ferredoxins"/>
    <property type="match status" value="1"/>
</dbReference>
<dbReference type="PANTHER" id="PTHR24960">
    <property type="entry name" value="PHOTOSYSTEM I IRON-SULFUR CENTER-RELATED"/>
    <property type="match status" value="1"/>
</dbReference>
<dbReference type="KEGG" id="flh:EJ997_08380"/>
<name>A0A3Q9G4L3_9ACTO</name>
<keyword evidence="4" id="KW-0408">Iron</keyword>
<organism evidence="7 8">
    <name type="scientific">Flaviflexus ciconiae</name>
    <dbReference type="NCBI Taxonomy" id="2496867"/>
    <lineage>
        <taxon>Bacteria</taxon>
        <taxon>Bacillati</taxon>
        <taxon>Actinomycetota</taxon>
        <taxon>Actinomycetes</taxon>
        <taxon>Actinomycetales</taxon>
        <taxon>Actinomycetaceae</taxon>
        <taxon>Flaviflexus</taxon>
    </lineage>
</organism>
<dbReference type="PROSITE" id="PS51379">
    <property type="entry name" value="4FE4S_FER_2"/>
    <property type="match status" value="2"/>
</dbReference>
<accession>A0A3Q9G4L3</accession>
<dbReference type="Pfam" id="PF12838">
    <property type="entry name" value="Fer4_7"/>
    <property type="match status" value="1"/>
</dbReference>
<dbReference type="PANTHER" id="PTHR24960:SF79">
    <property type="entry name" value="PHOTOSYSTEM I IRON-SULFUR CENTER"/>
    <property type="match status" value="1"/>
</dbReference>
<sequence length="290" mass="31506">MTGLRLLHSWLRANDPGPIALLEPGEDLLVADKKIPAVLLTEPLAEIPRHEILEALGLGATEIYLHGEPGDLSKLVETLEVAGITKLREASRVIKPKSSFSADDVPHSRRDLFGMGASTLQLPDDDMLPEDRERLALTRLLQAEGVEPSVLADTPSHGLLLQTSGCTACGVCVKACPTDALELTYTEIGTERRISSLGIVDSQCIGCRKCVELCPESAFTVEGNTSWETRLADTPKRPLETIPTVKCEKCKTFFPLKEGGTLCKTCKATRDNPFAIRWPEGVPKPPGLNF</sequence>
<proteinExistence type="predicted"/>
<dbReference type="PROSITE" id="PS00198">
    <property type="entry name" value="4FE4S_FER_1"/>
    <property type="match status" value="2"/>
</dbReference>
<keyword evidence="5" id="KW-0411">Iron-sulfur</keyword>
<dbReference type="GO" id="GO:0046872">
    <property type="term" value="F:metal ion binding"/>
    <property type="evidence" value="ECO:0007669"/>
    <property type="project" value="UniProtKB-KW"/>
</dbReference>
<gene>
    <name evidence="7" type="ORF">EJ997_08380</name>
</gene>
<reference evidence="7 8" key="1">
    <citation type="submission" date="2018-12" db="EMBL/GenBank/DDBJ databases">
        <title>Complete genome sequence of Flaviflexus sp. H23T48.</title>
        <authorList>
            <person name="Bae J.-W."/>
            <person name="Lee J.-Y."/>
        </authorList>
    </citation>
    <scope>NUCLEOTIDE SEQUENCE [LARGE SCALE GENOMIC DNA]</scope>
    <source>
        <strain evidence="7 8">H23T48</strain>
    </source>
</reference>
<evidence type="ECO:0000256" key="4">
    <source>
        <dbReference type="ARBA" id="ARBA00023004"/>
    </source>
</evidence>
<dbReference type="RefSeq" id="WP_126704145.1">
    <property type="nucleotide sequence ID" value="NZ_CP034593.1"/>
</dbReference>
<dbReference type="Proteomes" id="UP000280344">
    <property type="component" value="Chromosome"/>
</dbReference>
<protein>
    <submittedName>
        <fullName evidence="7">4Fe-4S dicluster domain-containing protein</fullName>
    </submittedName>
</protein>
<comment type="cofactor">
    <cofactor evidence="1">
        <name>[4Fe-4S] cluster</name>
        <dbReference type="ChEBI" id="CHEBI:49883"/>
    </cofactor>
</comment>
<dbReference type="OrthoDB" id="9803192at2"/>
<keyword evidence="3" id="KW-0479">Metal-binding</keyword>
<evidence type="ECO:0000313" key="7">
    <source>
        <dbReference type="EMBL" id="AZQ77342.1"/>
    </source>
</evidence>